<evidence type="ECO:0000313" key="6">
    <source>
        <dbReference type="Proteomes" id="UP000283090"/>
    </source>
</evidence>
<dbReference type="GO" id="GO:0046872">
    <property type="term" value="F:metal ion binding"/>
    <property type="evidence" value="ECO:0007669"/>
    <property type="project" value="UniProtKB-KW"/>
</dbReference>
<dbReference type="PANTHER" id="PTHR12001">
    <property type="entry name" value="GERANYLGERANYL PYROPHOSPHATE SYNTHASE"/>
    <property type="match status" value="1"/>
</dbReference>
<evidence type="ECO:0008006" key="7">
    <source>
        <dbReference type="Google" id="ProtNLM"/>
    </source>
</evidence>
<evidence type="ECO:0000256" key="4">
    <source>
        <dbReference type="RuleBase" id="RU004466"/>
    </source>
</evidence>
<evidence type="ECO:0000256" key="3">
    <source>
        <dbReference type="ARBA" id="ARBA00022842"/>
    </source>
</evidence>
<dbReference type="EMBL" id="SAEB01000003">
    <property type="protein sequence ID" value="RVD87488.1"/>
    <property type="molecule type" value="Genomic_DNA"/>
</dbReference>
<dbReference type="OrthoDB" id="6921389at2759"/>
<dbReference type="PROSITE" id="PS00723">
    <property type="entry name" value="POLYPRENYL_SYNTHASE_1"/>
    <property type="match status" value="1"/>
</dbReference>
<evidence type="ECO:0000256" key="1">
    <source>
        <dbReference type="ARBA" id="ARBA00022679"/>
    </source>
</evidence>
<dbReference type="PROSITE" id="PS00444">
    <property type="entry name" value="POLYPRENYL_SYNTHASE_2"/>
    <property type="match status" value="1"/>
</dbReference>
<gene>
    <name evidence="5" type="ORF">DFL_001722</name>
</gene>
<dbReference type="Gene3D" id="1.10.600.10">
    <property type="entry name" value="Farnesyl Diphosphate Synthase"/>
    <property type="match status" value="1"/>
</dbReference>
<evidence type="ECO:0000313" key="5">
    <source>
        <dbReference type="EMBL" id="RVD87488.1"/>
    </source>
</evidence>
<dbReference type="InterPro" id="IPR000092">
    <property type="entry name" value="Polyprenyl_synt"/>
</dbReference>
<dbReference type="RefSeq" id="XP_067493032.1">
    <property type="nucleotide sequence ID" value="XM_067630384.1"/>
</dbReference>
<comment type="similarity">
    <text evidence="4">Belongs to the FPP/GGPP synthase family.</text>
</comment>
<dbReference type="VEuPathDB" id="FungiDB:DFL_001722"/>
<keyword evidence="6" id="KW-1185">Reference proteome</keyword>
<evidence type="ECO:0000256" key="2">
    <source>
        <dbReference type="ARBA" id="ARBA00022723"/>
    </source>
</evidence>
<dbReference type="AlphaFoldDB" id="A0A437A8K6"/>
<accession>A0A437A8K6</accession>
<organism evidence="5 6">
    <name type="scientific">Arthrobotrys flagrans</name>
    <name type="common">Nematode-trapping fungus</name>
    <name type="synonym">Trichothecium flagrans</name>
    <dbReference type="NCBI Taxonomy" id="97331"/>
    <lineage>
        <taxon>Eukaryota</taxon>
        <taxon>Fungi</taxon>
        <taxon>Dikarya</taxon>
        <taxon>Ascomycota</taxon>
        <taxon>Pezizomycotina</taxon>
        <taxon>Orbiliomycetes</taxon>
        <taxon>Orbiliales</taxon>
        <taxon>Orbiliaceae</taxon>
        <taxon>Arthrobotrys</taxon>
    </lineage>
</organism>
<dbReference type="Proteomes" id="UP000283090">
    <property type="component" value="Unassembled WGS sequence"/>
</dbReference>
<dbReference type="GO" id="GO:0046165">
    <property type="term" value="P:alcohol biosynthetic process"/>
    <property type="evidence" value="ECO:0007669"/>
    <property type="project" value="UniProtKB-ARBA"/>
</dbReference>
<dbReference type="InterPro" id="IPR033749">
    <property type="entry name" value="Polyprenyl_synt_CS"/>
</dbReference>
<dbReference type="Pfam" id="PF00348">
    <property type="entry name" value="polyprenyl_synt"/>
    <property type="match status" value="1"/>
</dbReference>
<sequence length="320" mass="36376">MQDPSLWFEKHPALSDKIVREPCDYTKGLPSKQTLNNLIDGLNVWYKVPSPELEIIKLICEMLHRSCLVIDDIQDNSDLRRGEPAAHMVFGVPQTINSATYLLVKCFEEASKLSLSAVTILTQGVSKIHVGQGYDLHWTFHGNVPSEKEYIRMIDGKTGSFFPLAIRLMREHATATRNVDISVDPIEELLLLLGRFYQIRDDYNNLVSPEYVKAKGNLSDLDEGKYSIMIIHALKNTTEGTKLKSLLTLRSRQGNLSVEQKKVVMGILARTESMEYTFHLLRELLEETKNRLRNIEDLFGGRNSILQTILEKLEVASMEA</sequence>
<dbReference type="STRING" id="97331.A0A437A8K6"/>
<keyword evidence="2" id="KW-0479">Metal-binding</keyword>
<dbReference type="GO" id="GO:0008299">
    <property type="term" value="P:isoprenoid biosynthetic process"/>
    <property type="evidence" value="ECO:0007669"/>
    <property type="project" value="InterPro"/>
</dbReference>
<name>A0A437A8K6_ARTFL</name>
<reference evidence="5 6" key="1">
    <citation type="submission" date="2019-01" db="EMBL/GenBank/DDBJ databases">
        <title>Intercellular communication is required for trap formation in the nematode-trapping fungus Duddingtonia flagrans.</title>
        <authorList>
            <person name="Youssar L."/>
            <person name="Wernet V."/>
            <person name="Hensel N."/>
            <person name="Hildebrandt H.-G."/>
            <person name="Fischer R."/>
        </authorList>
    </citation>
    <scope>NUCLEOTIDE SEQUENCE [LARGE SCALE GENOMIC DNA]</scope>
    <source>
        <strain evidence="5 6">CBS H-5679</strain>
    </source>
</reference>
<comment type="caution">
    <text evidence="5">The sequence shown here is derived from an EMBL/GenBank/DDBJ whole genome shotgun (WGS) entry which is preliminary data.</text>
</comment>
<dbReference type="PANTHER" id="PTHR12001:SF44">
    <property type="entry name" value="GERANYLGERANYL PYROPHOSPHATE SYNTHASE"/>
    <property type="match status" value="1"/>
</dbReference>
<proteinExistence type="inferred from homology"/>
<dbReference type="GO" id="GO:0043386">
    <property type="term" value="P:mycotoxin biosynthetic process"/>
    <property type="evidence" value="ECO:0007669"/>
    <property type="project" value="UniProtKB-ARBA"/>
</dbReference>
<keyword evidence="1 4" id="KW-0808">Transferase</keyword>
<protein>
    <recommendedName>
        <fullName evidence="7">Dimethylallyltranstransferase</fullName>
    </recommendedName>
</protein>
<dbReference type="GeneID" id="93584033"/>
<dbReference type="GO" id="GO:0004659">
    <property type="term" value="F:prenyltransferase activity"/>
    <property type="evidence" value="ECO:0007669"/>
    <property type="project" value="InterPro"/>
</dbReference>
<dbReference type="SFLD" id="SFLDS00005">
    <property type="entry name" value="Isoprenoid_Synthase_Type_I"/>
    <property type="match status" value="1"/>
</dbReference>
<dbReference type="SUPFAM" id="SSF48576">
    <property type="entry name" value="Terpenoid synthases"/>
    <property type="match status" value="1"/>
</dbReference>
<dbReference type="InterPro" id="IPR008949">
    <property type="entry name" value="Isoprenoid_synthase_dom_sf"/>
</dbReference>
<keyword evidence="3" id="KW-0460">Magnesium</keyword>